<dbReference type="Proteomes" id="UP000238358">
    <property type="component" value="Chromosome"/>
</dbReference>
<gene>
    <name evidence="1" type="ORF">C6Y28_10830</name>
</gene>
<accession>A0A2S0M9G4</accession>
<sequence length="198" mass="22644">MRVFQILDNDVLIIKDNEQYSDTAEHFKADSGLADLPIKVIYDDTQKQCLVDDNYEDYPNANYDSYIDNVTAYIEAKASREYVPPTLSELKAQALNIQYSKYIAKKEAPVTVDDLQFSTDENSQREWQIALTLIEDKGPYKVRDSSNSLVLADVTKEQLMKAGKAARAQQLAAYEWFMSIRDAINNCKDEKELAPYMT</sequence>
<dbReference type="RefSeq" id="WP_027894584.1">
    <property type="nucleotide sequence ID" value="NZ_CP027569.1"/>
</dbReference>
<reference evidence="1 2" key="1">
    <citation type="journal article" date="2018" name="Genome Announc.">
        <title>Complete genomes of two Megasphaera elsdenii strains, NCIMB 702410 and ATCC 25940.</title>
        <authorList>
            <person name="Hatmaker E.A."/>
            <person name="O'Dell K."/>
            <person name="Riley L.A."/>
            <person name="Klingeman D.M."/>
            <person name="Guss A.M."/>
        </authorList>
    </citation>
    <scope>NUCLEOTIDE SEQUENCE [LARGE SCALE GENOMIC DNA]</scope>
    <source>
        <strain evidence="1 2">NCIMB702410</strain>
    </source>
</reference>
<dbReference type="EMBL" id="CP027569">
    <property type="protein sequence ID" value="AVO28082.1"/>
    <property type="molecule type" value="Genomic_DNA"/>
</dbReference>
<dbReference type="OrthoDB" id="3035619at2"/>
<organism evidence="1 2">
    <name type="scientific">Megasphaera elsdenii</name>
    <dbReference type="NCBI Taxonomy" id="907"/>
    <lineage>
        <taxon>Bacteria</taxon>
        <taxon>Bacillati</taxon>
        <taxon>Bacillota</taxon>
        <taxon>Negativicutes</taxon>
        <taxon>Veillonellales</taxon>
        <taxon>Veillonellaceae</taxon>
        <taxon>Megasphaera</taxon>
    </lineage>
</organism>
<proteinExistence type="predicted"/>
<name>A0A2S0M9G4_MEGEL</name>
<evidence type="ECO:0008006" key="3">
    <source>
        <dbReference type="Google" id="ProtNLM"/>
    </source>
</evidence>
<evidence type="ECO:0000313" key="1">
    <source>
        <dbReference type="EMBL" id="AVO28082.1"/>
    </source>
</evidence>
<dbReference type="AlphaFoldDB" id="A0A2S0M9G4"/>
<protein>
    <recommendedName>
        <fullName evidence="3">DUF4376 domain-containing protein</fullName>
    </recommendedName>
</protein>
<evidence type="ECO:0000313" key="2">
    <source>
        <dbReference type="Proteomes" id="UP000238358"/>
    </source>
</evidence>